<dbReference type="OrthoDB" id="4096at2759"/>
<name>A0A8K0CPJ5_IGNLU</name>
<accession>A0A8K0CPJ5</accession>
<reference evidence="1" key="1">
    <citation type="submission" date="2019-08" db="EMBL/GenBank/DDBJ databases">
        <title>The genome of the North American firefly Photinus pyralis.</title>
        <authorList>
            <consortium name="Photinus pyralis genome working group"/>
            <person name="Fallon T.R."/>
            <person name="Sander Lower S.E."/>
            <person name="Weng J.-K."/>
        </authorList>
    </citation>
    <scope>NUCLEOTIDE SEQUENCE</scope>
    <source>
        <strain evidence="1">TRF0915ILg1</strain>
        <tissue evidence="1">Whole body</tissue>
    </source>
</reference>
<keyword evidence="2" id="KW-1185">Reference proteome</keyword>
<organism evidence="1 2">
    <name type="scientific">Ignelater luminosus</name>
    <name type="common">Cucubano</name>
    <name type="synonym">Pyrophorus luminosus</name>
    <dbReference type="NCBI Taxonomy" id="2038154"/>
    <lineage>
        <taxon>Eukaryota</taxon>
        <taxon>Metazoa</taxon>
        <taxon>Ecdysozoa</taxon>
        <taxon>Arthropoda</taxon>
        <taxon>Hexapoda</taxon>
        <taxon>Insecta</taxon>
        <taxon>Pterygota</taxon>
        <taxon>Neoptera</taxon>
        <taxon>Endopterygota</taxon>
        <taxon>Coleoptera</taxon>
        <taxon>Polyphaga</taxon>
        <taxon>Elateriformia</taxon>
        <taxon>Elateroidea</taxon>
        <taxon>Elateridae</taxon>
        <taxon>Agrypninae</taxon>
        <taxon>Pyrophorini</taxon>
        <taxon>Ignelater</taxon>
    </lineage>
</organism>
<comment type="caution">
    <text evidence="1">The sequence shown here is derived from an EMBL/GenBank/DDBJ whole genome shotgun (WGS) entry which is preliminary data.</text>
</comment>
<feature type="non-terminal residue" evidence="1">
    <location>
        <position position="1"/>
    </location>
</feature>
<sequence length="100" mass="11233">ELFCMDADEDNYNDAVDILSDSFSSSLFTSTLPQNRSVSTRQKVNPVQHLTKVFSNNKQLKKLLDAPAHTMVPVRLTCESILRSVILEHKLPTKENGITT</sequence>
<proteinExistence type="predicted"/>
<dbReference type="EMBL" id="VTPC01083436">
    <property type="protein sequence ID" value="KAF2887455.1"/>
    <property type="molecule type" value="Genomic_DNA"/>
</dbReference>
<protein>
    <submittedName>
        <fullName evidence="1">Uncharacterized protein</fullName>
    </submittedName>
</protein>
<evidence type="ECO:0000313" key="1">
    <source>
        <dbReference type="EMBL" id="KAF2887455.1"/>
    </source>
</evidence>
<dbReference type="AlphaFoldDB" id="A0A8K0CPJ5"/>
<gene>
    <name evidence="1" type="ORF">ILUMI_18718</name>
</gene>
<dbReference type="Proteomes" id="UP000801492">
    <property type="component" value="Unassembled WGS sequence"/>
</dbReference>
<evidence type="ECO:0000313" key="2">
    <source>
        <dbReference type="Proteomes" id="UP000801492"/>
    </source>
</evidence>